<evidence type="ECO:0000256" key="1">
    <source>
        <dbReference type="SAM" id="Phobius"/>
    </source>
</evidence>
<organism evidence="2 3">
    <name type="scientific">Portunus trituberculatus</name>
    <name type="common">Swimming crab</name>
    <name type="synonym">Neptunus trituberculatus</name>
    <dbReference type="NCBI Taxonomy" id="210409"/>
    <lineage>
        <taxon>Eukaryota</taxon>
        <taxon>Metazoa</taxon>
        <taxon>Ecdysozoa</taxon>
        <taxon>Arthropoda</taxon>
        <taxon>Crustacea</taxon>
        <taxon>Multicrustacea</taxon>
        <taxon>Malacostraca</taxon>
        <taxon>Eumalacostraca</taxon>
        <taxon>Eucarida</taxon>
        <taxon>Decapoda</taxon>
        <taxon>Pleocyemata</taxon>
        <taxon>Brachyura</taxon>
        <taxon>Eubrachyura</taxon>
        <taxon>Portunoidea</taxon>
        <taxon>Portunidae</taxon>
        <taxon>Portuninae</taxon>
        <taxon>Portunus</taxon>
    </lineage>
</organism>
<feature type="transmembrane region" description="Helical" evidence="1">
    <location>
        <begin position="143"/>
        <end position="165"/>
    </location>
</feature>
<dbReference type="AlphaFoldDB" id="A0A5B7GID6"/>
<dbReference type="EMBL" id="VSRR010014444">
    <property type="protein sequence ID" value="MPC57027.1"/>
    <property type="molecule type" value="Genomic_DNA"/>
</dbReference>
<comment type="caution">
    <text evidence="2">The sequence shown here is derived from an EMBL/GenBank/DDBJ whole genome shotgun (WGS) entry which is preliminary data.</text>
</comment>
<dbReference type="Proteomes" id="UP000324222">
    <property type="component" value="Unassembled WGS sequence"/>
</dbReference>
<sequence length="170" mass="18267">MATGQARWSEEPREIIFTAISTATPVESGYGGRGYGCMSIDGERKCKVPGGMDEISTSISVVRHKPTWRRDLRGVPQNSQNRRPLWEALVEGNSPPFSDLKMTSRGPELRPPSQSIPAWILDHQTQDDLYGAIPPAGGSAGPLAAYVGTFLSGLSLATLLAWVALSLSEG</sequence>
<keyword evidence="3" id="KW-1185">Reference proteome</keyword>
<name>A0A5B7GID6_PORTR</name>
<reference evidence="2 3" key="1">
    <citation type="submission" date="2019-05" db="EMBL/GenBank/DDBJ databases">
        <title>Another draft genome of Portunus trituberculatus and its Hox gene families provides insights of decapod evolution.</title>
        <authorList>
            <person name="Jeong J.-H."/>
            <person name="Song I."/>
            <person name="Kim S."/>
            <person name="Choi T."/>
            <person name="Kim D."/>
            <person name="Ryu S."/>
            <person name="Kim W."/>
        </authorList>
    </citation>
    <scope>NUCLEOTIDE SEQUENCE [LARGE SCALE GENOMIC DNA]</scope>
    <source>
        <tissue evidence="2">Muscle</tissue>
    </source>
</reference>
<evidence type="ECO:0000313" key="3">
    <source>
        <dbReference type="Proteomes" id="UP000324222"/>
    </source>
</evidence>
<keyword evidence="1" id="KW-1133">Transmembrane helix</keyword>
<proteinExistence type="predicted"/>
<keyword evidence="1" id="KW-0472">Membrane</keyword>
<evidence type="ECO:0000313" key="2">
    <source>
        <dbReference type="EMBL" id="MPC57027.1"/>
    </source>
</evidence>
<keyword evidence="1" id="KW-0812">Transmembrane</keyword>
<accession>A0A5B7GID6</accession>
<gene>
    <name evidence="2" type="ORF">E2C01_050997</name>
</gene>
<protein>
    <submittedName>
        <fullName evidence="2">Uncharacterized protein</fullName>
    </submittedName>
</protein>